<reference evidence="1" key="1">
    <citation type="submission" date="2014-11" db="EMBL/GenBank/DDBJ databases">
        <authorList>
            <person name="Amaro Gonzalez C."/>
        </authorList>
    </citation>
    <scope>NUCLEOTIDE SEQUENCE</scope>
</reference>
<organism evidence="1">
    <name type="scientific">Anguilla anguilla</name>
    <name type="common">European freshwater eel</name>
    <name type="synonym">Muraena anguilla</name>
    <dbReference type="NCBI Taxonomy" id="7936"/>
    <lineage>
        <taxon>Eukaryota</taxon>
        <taxon>Metazoa</taxon>
        <taxon>Chordata</taxon>
        <taxon>Craniata</taxon>
        <taxon>Vertebrata</taxon>
        <taxon>Euteleostomi</taxon>
        <taxon>Actinopterygii</taxon>
        <taxon>Neopterygii</taxon>
        <taxon>Teleostei</taxon>
        <taxon>Anguilliformes</taxon>
        <taxon>Anguillidae</taxon>
        <taxon>Anguilla</taxon>
    </lineage>
</organism>
<dbReference type="EMBL" id="GBXM01030280">
    <property type="protein sequence ID" value="JAH78297.1"/>
    <property type="molecule type" value="Transcribed_RNA"/>
</dbReference>
<proteinExistence type="predicted"/>
<evidence type="ECO:0000313" key="1">
    <source>
        <dbReference type="EMBL" id="JAH78297.1"/>
    </source>
</evidence>
<reference evidence="1" key="2">
    <citation type="journal article" date="2015" name="Fish Shellfish Immunol.">
        <title>Early steps in the European eel (Anguilla anguilla)-Vibrio vulnificus interaction in the gills: Role of the RtxA13 toxin.</title>
        <authorList>
            <person name="Callol A."/>
            <person name="Pajuelo D."/>
            <person name="Ebbesson L."/>
            <person name="Teles M."/>
            <person name="MacKenzie S."/>
            <person name="Amaro C."/>
        </authorList>
    </citation>
    <scope>NUCLEOTIDE SEQUENCE</scope>
</reference>
<name>A0A0E9VJS1_ANGAN</name>
<accession>A0A0E9VJS1</accession>
<sequence>MPVFCWVHYLKMRFRKKTVVPSPTSSDNSPWHLA</sequence>
<protein>
    <submittedName>
        <fullName evidence="1">Uncharacterized protein</fullName>
    </submittedName>
</protein>
<dbReference type="AlphaFoldDB" id="A0A0E9VJS1"/>